<reference evidence="1" key="1">
    <citation type="submission" date="2018-05" db="EMBL/GenBank/DDBJ databases">
        <authorList>
            <person name="Lanie J.A."/>
            <person name="Ng W.-L."/>
            <person name="Kazmierczak K.M."/>
            <person name="Andrzejewski T.M."/>
            <person name="Davidsen T.M."/>
            <person name="Wayne K.J."/>
            <person name="Tettelin H."/>
            <person name="Glass J.I."/>
            <person name="Rusch D."/>
            <person name="Podicherti R."/>
            <person name="Tsui H.-C.T."/>
            <person name="Winkler M.E."/>
        </authorList>
    </citation>
    <scope>NUCLEOTIDE SEQUENCE</scope>
</reference>
<name>A0A382BUQ2_9ZZZZ</name>
<proteinExistence type="predicted"/>
<accession>A0A382BUQ2</accession>
<dbReference type="AlphaFoldDB" id="A0A382BUQ2"/>
<organism evidence="1">
    <name type="scientific">marine metagenome</name>
    <dbReference type="NCBI Taxonomy" id="408172"/>
    <lineage>
        <taxon>unclassified sequences</taxon>
        <taxon>metagenomes</taxon>
        <taxon>ecological metagenomes</taxon>
    </lineage>
</organism>
<gene>
    <name evidence="1" type="ORF">METZ01_LOCUS170400</name>
</gene>
<sequence>MKKVMVLLKAMLILLVLTSCASHGTTVPKPFSGSAEIFQVNDTGTVKVKGYNLKYQPTHWAFVQCDYWTGCYMRCQGPKKICKSISEKSDLKVINILTNH</sequence>
<protein>
    <submittedName>
        <fullName evidence="1">Uncharacterized protein</fullName>
    </submittedName>
</protein>
<dbReference type="PROSITE" id="PS51257">
    <property type="entry name" value="PROKAR_LIPOPROTEIN"/>
    <property type="match status" value="1"/>
</dbReference>
<dbReference type="EMBL" id="UINC01031460">
    <property type="protein sequence ID" value="SVB17546.1"/>
    <property type="molecule type" value="Genomic_DNA"/>
</dbReference>
<evidence type="ECO:0000313" key="1">
    <source>
        <dbReference type="EMBL" id="SVB17546.1"/>
    </source>
</evidence>